<accession>A0A1J5RA06</accession>
<organism evidence="1">
    <name type="scientific">mine drainage metagenome</name>
    <dbReference type="NCBI Taxonomy" id="410659"/>
    <lineage>
        <taxon>unclassified sequences</taxon>
        <taxon>metagenomes</taxon>
        <taxon>ecological metagenomes</taxon>
    </lineage>
</organism>
<evidence type="ECO:0000313" key="1">
    <source>
        <dbReference type="EMBL" id="OIQ92888.1"/>
    </source>
</evidence>
<comment type="caution">
    <text evidence="1">The sequence shown here is derived from an EMBL/GenBank/DDBJ whole genome shotgun (WGS) entry which is preliminary data.</text>
</comment>
<dbReference type="AlphaFoldDB" id="A0A1J5RA06"/>
<proteinExistence type="predicted"/>
<name>A0A1J5RA06_9ZZZZ</name>
<evidence type="ECO:0008006" key="2">
    <source>
        <dbReference type="Google" id="ProtNLM"/>
    </source>
</evidence>
<reference evidence="1" key="1">
    <citation type="submission" date="2016-10" db="EMBL/GenBank/DDBJ databases">
        <title>Sequence of Gallionella enrichment culture.</title>
        <authorList>
            <person name="Poehlein A."/>
            <person name="Muehling M."/>
            <person name="Daniel R."/>
        </authorList>
    </citation>
    <scope>NUCLEOTIDE SEQUENCE</scope>
</reference>
<dbReference type="SUPFAM" id="SSF48452">
    <property type="entry name" value="TPR-like"/>
    <property type="match status" value="1"/>
</dbReference>
<dbReference type="EMBL" id="MLJW01000220">
    <property type="protein sequence ID" value="OIQ92888.1"/>
    <property type="molecule type" value="Genomic_DNA"/>
</dbReference>
<dbReference type="Gene3D" id="1.25.40.10">
    <property type="entry name" value="Tetratricopeptide repeat domain"/>
    <property type="match status" value="3"/>
</dbReference>
<sequence length="998" mass="113721">MTFLHKHYLLKSFLSAAVLLPAIIDFAQPNTTVNLDKSKPKQYEERKLTSEKTGDTKFSVTKKFFQNTFTHYNYYFNANARLGEVINNAKALNKDDYTKLLSFYNYSLDATAKEKQLLDSVIYKCNAGILLHDLRNDWVDDLYMLLGKAFLLRKNFDSAEQVFQYINYVYAPKDDGYDILLGSNTSNTNGVFTIATKEQKDLIHKITNKPPARNESFIWQARNYIEQNKIAEATGLIAILKTDPFFPQRLQTDLHEIIAYSFYKQQMYDSAALHLQQALNNAADVAERSRWEFLCGQLFQLSQKNDAAIAMYEKAMKHTIDPFMDVYARLNIVKLSAASKKENALQSHLNELYKLAKRDKFENYRDIIYYAAALLQEEENKTAAAKNDLLKSIRFNVDNPQQKTKSFLLLADINYNEQSFVNASTLYDSVKTNLLTAPEKDKVELRKPALKIISKNITNIHLQDSLLHLATLTDAERIAAVKKIYKQIRKEQGLKEIDDGSFGGSSGLLNSTATDLFSSGGSADFYFLNAGLKAQGNRDFKMQWGNRPNADNWRRLSAVNRFVSQPNNRNLLSVDVDRSANDVLKPNTAKDITPQGLLLNIPLTPKKVADAEQSIAKSLFENGETFQNKLEEYSFAVSTYETLLKRFTDYTTIEQTLFNLALCYKELGNNVAFDSIKNVLNKKFPTGSSTFKINGGEFLNKNDSTVVVGSSTKELITKEYEDIYNLFIEGRFQDAIAEKQKADQLFGKKYWTPQLLFIEAIYYVKQKQDSIAINRLQELVNNFTKTALADRAKTMIDVLKRRKEIENYLTNLQIEKNTDSVTKRVDLYAANAVTAPPKESMKKDSVAKVAAKEIKVQNVNPVVQAPVISDKTFSFIPADAHFVMIIFDKVDRVFTSESRNAFNRYNMENYYNKKIDLSPVNIDARYDLLLMGPFTNAAEAVAYADNVAANAKSRIIPWLTKDKYSFSIISNNNLTLLKETKDVGAYTKFIHNIFPDKF</sequence>
<protein>
    <recommendedName>
        <fullName evidence="2">Tetratricopeptide repeat protein</fullName>
    </recommendedName>
</protein>
<gene>
    <name evidence="1" type="ORF">GALL_251830</name>
</gene>
<dbReference type="InterPro" id="IPR011990">
    <property type="entry name" value="TPR-like_helical_dom_sf"/>
</dbReference>